<evidence type="ECO:0000313" key="1">
    <source>
        <dbReference type="EMBL" id="MBO1326228.1"/>
    </source>
</evidence>
<dbReference type="RefSeq" id="WP_207846916.1">
    <property type="nucleotide sequence ID" value="NZ_JAFVMH010000008.1"/>
</dbReference>
<name>A0A939KNC5_9PROT</name>
<accession>A0A939KNC5</accession>
<sequence>MTASPSMPSPTKKRALWRIGRGRSGGSLGCGAIARRAIGLGHGVLVADGDINNPMLSRMFPPEGAHGVARPKDATLETCKTWLADTLARALETQSSIVIDMGGGDRISEELASESDLGHFLASCDLVPTYAYFTGPERDDFEHVYRIWETDAFKGGDSVLFLNAGLQRNASRTVDPFKWLRNDPRFKAMLQAKVVPVDMPALTCMKHIEEVGLTVFDAVDGKPGRDGRPLNPLWAHMARKWLTDFSTEMEVEGVTEWLP</sequence>
<evidence type="ECO:0000313" key="2">
    <source>
        <dbReference type="Proteomes" id="UP000664073"/>
    </source>
</evidence>
<dbReference type="Proteomes" id="UP000664073">
    <property type="component" value="Unassembled WGS sequence"/>
</dbReference>
<reference evidence="1" key="1">
    <citation type="submission" date="2021-03" db="EMBL/GenBank/DDBJ databases">
        <title>The complete genome sequence of Acetobacter sp. TBRC 12339.</title>
        <authorList>
            <person name="Charoenyingcharoen P."/>
            <person name="Yukphan P."/>
        </authorList>
    </citation>
    <scope>NUCLEOTIDE SEQUENCE</scope>
    <source>
        <strain evidence="1">TBRC 12339</strain>
    </source>
</reference>
<comment type="caution">
    <text evidence="1">The sequence shown here is derived from an EMBL/GenBank/DDBJ whole genome shotgun (WGS) entry which is preliminary data.</text>
</comment>
<gene>
    <name evidence="1" type="ORF">J2D77_13820</name>
</gene>
<proteinExistence type="predicted"/>
<dbReference type="AlphaFoldDB" id="A0A939KNC5"/>
<dbReference type="EMBL" id="JAFVMH010000008">
    <property type="protein sequence ID" value="MBO1326228.1"/>
    <property type="molecule type" value="Genomic_DNA"/>
</dbReference>
<evidence type="ECO:0008006" key="3">
    <source>
        <dbReference type="Google" id="ProtNLM"/>
    </source>
</evidence>
<keyword evidence="2" id="KW-1185">Reference proteome</keyword>
<protein>
    <recommendedName>
        <fullName evidence="3">CobQ/CobB/MinD/ParA nucleotide binding domain-containing protein</fullName>
    </recommendedName>
</protein>
<organism evidence="1 2">
    <name type="scientific">Acetobacter garciniae</name>
    <dbReference type="NCBI Taxonomy" id="2817435"/>
    <lineage>
        <taxon>Bacteria</taxon>
        <taxon>Pseudomonadati</taxon>
        <taxon>Pseudomonadota</taxon>
        <taxon>Alphaproteobacteria</taxon>
        <taxon>Acetobacterales</taxon>
        <taxon>Acetobacteraceae</taxon>
        <taxon>Acetobacter</taxon>
    </lineage>
</organism>